<proteinExistence type="predicted"/>
<dbReference type="Pfam" id="PF00266">
    <property type="entry name" value="Aminotran_5"/>
    <property type="match status" value="1"/>
</dbReference>
<gene>
    <name evidence="3" type="ORF">C5469_15845</name>
</gene>
<keyword evidence="4" id="KW-1185">Reference proteome</keyword>
<name>A0A7X5QFV1_9GAMM</name>
<organism evidence="3 4">
    <name type="scientific">Photorhabdus cinerea</name>
    <dbReference type="NCBI Taxonomy" id="471575"/>
    <lineage>
        <taxon>Bacteria</taxon>
        <taxon>Pseudomonadati</taxon>
        <taxon>Pseudomonadota</taxon>
        <taxon>Gammaproteobacteria</taxon>
        <taxon>Enterobacterales</taxon>
        <taxon>Morganellaceae</taxon>
        <taxon>Photorhabdus</taxon>
    </lineage>
</organism>
<dbReference type="InterPro" id="IPR015424">
    <property type="entry name" value="PyrdxlP-dep_Trfase"/>
</dbReference>
<dbReference type="InterPro" id="IPR000192">
    <property type="entry name" value="Aminotrans_V_dom"/>
</dbReference>
<keyword evidence="1" id="KW-0663">Pyridoxal phosphate</keyword>
<protein>
    <submittedName>
        <fullName evidence="3">Nitrogen fixation protein NifS</fullName>
    </submittedName>
</protein>
<dbReference type="PANTHER" id="PTHR43586">
    <property type="entry name" value="CYSTEINE DESULFURASE"/>
    <property type="match status" value="1"/>
</dbReference>
<reference evidence="3 4" key="1">
    <citation type="submission" date="2018-02" db="EMBL/GenBank/DDBJ databases">
        <authorList>
            <person name="Machado R.A."/>
        </authorList>
    </citation>
    <scope>NUCLEOTIDE SEQUENCE [LARGE SCALE GENOMIC DNA]</scope>
    <source>
        <strain evidence="3 4">DSM 19724</strain>
    </source>
</reference>
<dbReference type="AlphaFoldDB" id="A0A7X5QFV1"/>
<evidence type="ECO:0000313" key="3">
    <source>
        <dbReference type="EMBL" id="NHB93534.1"/>
    </source>
</evidence>
<dbReference type="PANTHER" id="PTHR43586:SF4">
    <property type="entry name" value="ISOPENICILLIN N EPIMERASE"/>
    <property type="match status" value="1"/>
</dbReference>
<evidence type="ECO:0000259" key="2">
    <source>
        <dbReference type="Pfam" id="PF00266"/>
    </source>
</evidence>
<dbReference type="RefSeq" id="WP_166308595.1">
    <property type="nucleotide sequence ID" value="NZ_CAWPIB010000016.1"/>
</dbReference>
<feature type="domain" description="Aminotransferase class V" evidence="2">
    <location>
        <begin position="3"/>
        <end position="366"/>
    </location>
</feature>
<evidence type="ECO:0000256" key="1">
    <source>
        <dbReference type="ARBA" id="ARBA00022898"/>
    </source>
</evidence>
<evidence type="ECO:0000313" key="4">
    <source>
        <dbReference type="Proteomes" id="UP000591844"/>
    </source>
</evidence>
<dbReference type="SUPFAM" id="SSF53383">
    <property type="entry name" value="PLP-dependent transferases"/>
    <property type="match status" value="1"/>
</dbReference>
<sequence>MLYADIASTSWPKSQEVKDIINMYLDTLGVTPGRSLSQQSKKVTELIEECRHELIEQTRLNGLGTAIFNSGATYSLNECIKGTLKPGDNVITTHLEHNSVLRPINHLKDIGVSSQLIDVTEGEIDISHLEFLLKNKRTKLLVVHSCSNTIGTFCNIDEVGKLAHLYGTMVLVDGSQSFGSQLIDLLKGNIDYLVFSGHKSLGGVSGIGGYFILDNEFSHSELIQGGTGVLSRLTTQPVGIPYKYESGTQNTIGILSLLASIRRLKKIGIENIQNQLQTLRTNLIDELSQLKKVKLICKYNVGVPTILFTVEGYHPGEISYILENKYNIITRPGLQCAPLAHKKFGTYPDGAVRVSLDTSHTMEDILKIKSALLEITEESYAGNTYNE</sequence>
<dbReference type="EMBL" id="PUJW01000016">
    <property type="protein sequence ID" value="NHB93534.1"/>
    <property type="molecule type" value="Genomic_DNA"/>
</dbReference>
<accession>A0A7X5QFV1</accession>
<comment type="caution">
    <text evidence="3">The sequence shown here is derived from an EMBL/GenBank/DDBJ whole genome shotgun (WGS) entry which is preliminary data.</text>
</comment>
<dbReference type="Gene3D" id="3.90.1150.10">
    <property type="entry name" value="Aspartate Aminotransferase, domain 1"/>
    <property type="match status" value="1"/>
</dbReference>
<dbReference type="Gene3D" id="3.40.640.10">
    <property type="entry name" value="Type I PLP-dependent aspartate aminotransferase-like (Major domain)"/>
    <property type="match status" value="1"/>
</dbReference>
<dbReference type="Proteomes" id="UP000591844">
    <property type="component" value="Unassembled WGS sequence"/>
</dbReference>
<dbReference type="InterPro" id="IPR015421">
    <property type="entry name" value="PyrdxlP-dep_Trfase_major"/>
</dbReference>
<dbReference type="InterPro" id="IPR015422">
    <property type="entry name" value="PyrdxlP-dep_Trfase_small"/>
</dbReference>